<dbReference type="GO" id="GO:0042773">
    <property type="term" value="P:ATP synthesis coupled electron transport"/>
    <property type="evidence" value="ECO:0007669"/>
    <property type="project" value="InterPro"/>
</dbReference>
<keyword evidence="1" id="KW-1133">Transmembrane helix</keyword>
<keyword evidence="1" id="KW-0249">Electron transport</keyword>
<keyword evidence="1" id="KW-0679">Respiratory chain</keyword>
<feature type="transmembrane region" description="Helical" evidence="1">
    <location>
        <begin position="307"/>
        <end position="324"/>
    </location>
</feature>
<feature type="transmembrane region" description="Helical" evidence="1">
    <location>
        <begin position="330"/>
        <end position="352"/>
    </location>
</feature>
<feature type="transmembrane region" description="Helical" evidence="1">
    <location>
        <begin position="433"/>
        <end position="451"/>
    </location>
</feature>
<keyword evidence="1" id="KW-0812">Transmembrane</keyword>
<dbReference type="PANTHER" id="PTHR43507:SF1">
    <property type="entry name" value="NADH-UBIQUINONE OXIDOREDUCTASE CHAIN 4"/>
    <property type="match status" value="1"/>
</dbReference>
<geneLocation type="mitochondrion" evidence="3"/>
<reference evidence="3" key="1">
    <citation type="journal article" date="2021" name="Front. Mar. Sci.">
        <title>Molecular phylogenetic and evolutionary analyses of Euplotes species living in freshwater and marine habitats: a mitogenomic perspective.</title>
        <authorList>
            <person name="Huang N."/>
            <person name="Chen S."/>
            <person name="Miao M."/>
        </authorList>
    </citation>
    <scope>NUCLEOTIDE SEQUENCE</scope>
</reference>
<evidence type="ECO:0000259" key="2">
    <source>
        <dbReference type="Pfam" id="PF00361"/>
    </source>
</evidence>
<comment type="catalytic activity">
    <reaction evidence="1">
        <text>a ubiquinone + NADH + 5 H(+)(in) = a ubiquinol + NAD(+) + 4 H(+)(out)</text>
        <dbReference type="Rhea" id="RHEA:29091"/>
        <dbReference type="Rhea" id="RHEA-COMP:9565"/>
        <dbReference type="Rhea" id="RHEA-COMP:9566"/>
        <dbReference type="ChEBI" id="CHEBI:15378"/>
        <dbReference type="ChEBI" id="CHEBI:16389"/>
        <dbReference type="ChEBI" id="CHEBI:17976"/>
        <dbReference type="ChEBI" id="CHEBI:57540"/>
        <dbReference type="ChEBI" id="CHEBI:57945"/>
        <dbReference type="EC" id="7.1.1.2"/>
    </reaction>
</comment>
<dbReference type="GO" id="GO:0003954">
    <property type="term" value="F:NADH dehydrogenase activity"/>
    <property type="evidence" value="ECO:0007669"/>
    <property type="project" value="TreeGrafter"/>
</dbReference>
<feature type="domain" description="NADH:quinone oxidoreductase/Mrp antiporter transmembrane" evidence="2">
    <location>
        <begin position="139"/>
        <end position="420"/>
    </location>
</feature>
<dbReference type="InterPro" id="IPR001750">
    <property type="entry name" value="ND/Mrp_TM"/>
</dbReference>
<feature type="transmembrane region" description="Helical" evidence="1">
    <location>
        <begin position="44"/>
        <end position="60"/>
    </location>
</feature>
<feature type="transmembrane region" description="Helical" evidence="1">
    <location>
        <begin position="216"/>
        <end position="237"/>
    </location>
</feature>
<feature type="transmembrane region" description="Helical" evidence="1">
    <location>
        <begin position="401"/>
        <end position="426"/>
    </location>
</feature>
<dbReference type="Pfam" id="PF00361">
    <property type="entry name" value="Proton_antipo_M"/>
    <property type="match status" value="1"/>
</dbReference>
<gene>
    <name evidence="3" type="primary">nad4</name>
</gene>
<feature type="transmembrane region" description="Helical" evidence="1">
    <location>
        <begin position="173"/>
        <end position="196"/>
    </location>
</feature>
<dbReference type="GO" id="GO:0048039">
    <property type="term" value="F:ubiquinone binding"/>
    <property type="evidence" value="ECO:0007669"/>
    <property type="project" value="TreeGrafter"/>
</dbReference>
<protein>
    <recommendedName>
        <fullName evidence="1">NADH-ubiquinone oxidoreductase chain 4</fullName>
        <ecNumber evidence="1">7.1.1.2</ecNumber>
    </recommendedName>
</protein>
<feature type="transmembrane region" description="Helical" evidence="1">
    <location>
        <begin position="91"/>
        <end position="112"/>
    </location>
</feature>
<feature type="transmembrane region" description="Helical" evidence="1">
    <location>
        <begin position="373"/>
        <end position="395"/>
    </location>
</feature>
<dbReference type="PANTHER" id="PTHR43507">
    <property type="entry name" value="NADH-UBIQUINONE OXIDOREDUCTASE CHAIN 4"/>
    <property type="match status" value="1"/>
</dbReference>
<dbReference type="GO" id="GO:0031966">
    <property type="term" value="C:mitochondrial membrane"/>
    <property type="evidence" value="ECO:0007669"/>
    <property type="project" value="UniProtKB-SubCell"/>
</dbReference>
<dbReference type="PRINTS" id="PR01437">
    <property type="entry name" value="NUOXDRDTASE4"/>
</dbReference>
<organism evidence="3">
    <name type="scientific">Euplotes aediculatus</name>
    <name type="common">Ciliate</name>
    <dbReference type="NCBI Taxonomy" id="5940"/>
    <lineage>
        <taxon>Eukaryota</taxon>
        <taxon>Sar</taxon>
        <taxon>Alveolata</taxon>
        <taxon>Ciliophora</taxon>
        <taxon>Intramacronucleata</taxon>
        <taxon>Spirotrichea</taxon>
        <taxon>Hypotrichia</taxon>
        <taxon>Euplotida</taxon>
        <taxon>Euplotidae</taxon>
        <taxon>Euplotes</taxon>
    </lineage>
</organism>
<comment type="subcellular location">
    <subcellularLocation>
        <location evidence="1">Mitochondrion membrane</location>
        <topology evidence="1">Multi-pass membrane protein</topology>
    </subcellularLocation>
</comment>
<comment type="similarity">
    <text evidence="1">Belongs to the complex I subunit 4 family.</text>
</comment>
<dbReference type="GO" id="GO:0015990">
    <property type="term" value="P:electron transport coupled proton transport"/>
    <property type="evidence" value="ECO:0007669"/>
    <property type="project" value="TreeGrafter"/>
</dbReference>
<dbReference type="AlphaFoldDB" id="A0A8A9WN53"/>
<feature type="transmembrane region" description="Helical" evidence="1">
    <location>
        <begin position="463"/>
        <end position="480"/>
    </location>
</feature>
<feature type="transmembrane region" description="Helical" evidence="1">
    <location>
        <begin position="7"/>
        <end position="32"/>
    </location>
</feature>
<proteinExistence type="inferred from homology"/>
<evidence type="ECO:0000313" key="3">
    <source>
        <dbReference type="EMBL" id="QTT61037.1"/>
    </source>
</evidence>
<comment type="function">
    <text evidence="1">Core subunit of the mitochondrial membrane respiratory chain NADH dehydrogenase (Complex I) which catalyzes electron transfer from NADH through the respiratory chain, using ubiquinone as an electron acceptor. Essential for the catalytic activity and assembly of complex I.</text>
</comment>
<dbReference type="InterPro" id="IPR003918">
    <property type="entry name" value="NADH_UbQ_OxRdtase"/>
</dbReference>
<sequence length="481" mass="58818">MFLFNLCVFMITFYFIYLLVLLIIILYILYIFNLALLTQYLWRYQYYFISIILLILYIYININIHLYSILNLYTYNLIFFNYWFIDYNFILFYFPFIFIFIVITLITLIFCFTYNFYELHMFILYVITIWIAGIGLFYSNSLIYFFLFYELLLIPSFLILYNYAKTRKCIEAAFLMFFWTQFGALWLIFGFIYLFTITQTYFFFNYFLIQFSPFQLNFLFFIFIISFGVKFPIWPFYDWLPKAHVEASTNFSIFLSGVLVKFAFFGFLKCILSFQLEPTFYYIFPLIFIGIIDSVSKVYYQLDLKKLIAYATVLEMHWLLLIIFNGQSSLWLTAFYMLISHALISSNFFLLVDSLTRRFKTRLITEISGLMWLVPWLYFFILISIITFLGFPGSIFFLAEIYFFLFFFDINIFWTLLLLVIIYCYFGICFFKNWFLILFNYSYFFMTYNLIKDLDLKEICLFNFFIFLLYWLGLMNQFLFI</sequence>
<keyword evidence="1 3" id="KW-0496">Mitochondrion</keyword>
<name>A0A8A9WN53_EUPAE</name>
<keyword evidence="1" id="KW-0830">Ubiquinone</keyword>
<feature type="transmembrane region" description="Helical" evidence="1">
    <location>
        <begin position="119"/>
        <end position="137"/>
    </location>
</feature>
<keyword evidence="1" id="KW-0520">NAD</keyword>
<feature type="transmembrane region" description="Helical" evidence="1">
    <location>
        <begin position="249"/>
        <end position="268"/>
    </location>
</feature>
<dbReference type="GO" id="GO:0008137">
    <property type="term" value="F:NADH dehydrogenase (ubiquinone) activity"/>
    <property type="evidence" value="ECO:0007669"/>
    <property type="project" value="UniProtKB-UniRule"/>
</dbReference>
<dbReference type="EC" id="7.1.1.2" evidence="1"/>
<accession>A0A8A9WN53</accession>
<keyword evidence="1" id="KW-0472">Membrane</keyword>
<keyword evidence="1" id="KW-0813">Transport</keyword>
<feature type="transmembrane region" description="Helical" evidence="1">
    <location>
        <begin position="143"/>
        <end position="161"/>
    </location>
</feature>
<feature type="transmembrane region" description="Helical" evidence="1">
    <location>
        <begin position="280"/>
        <end position="300"/>
    </location>
</feature>
<dbReference type="EMBL" id="MT665958">
    <property type="protein sequence ID" value="QTT61037.1"/>
    <property type="molecule type" value="Genomic_DNA"/>
</dbReference>
<evidence type="ECO:0000256" key="1">
    <source>
        <dbReference type="RuleBase" id="RU003297"/>
    </source>
</evidence>